<organism evidence="18 19">
    <name type="scientific">Pseudopedobacter saltans</name>
    <dbReference type="NCBI Taxonomy" id="151895"/>
    <lineage>
        <taxon>Bacteria</taxon>
        <taxon>Pseudomonadati</taxon>
        <taxon>Bacteroidota</taxon>
        <taxon>Sphingobacteriia</taxon>
        <taxon>Sphingobacteriales</taxon>
        <taxon>Sphingobacteriaceae</taxon>
        <taxon>Pseudopedobacter</taxon>
    </lineage>
</organism>
<dbReference type="PANTHER" id="PTHR33445">
    <property type="entry name" value="ATP SYNTHASE SUBUNIT B', CHLOROPLASTIC"/>
    <property type="match status" value="1"/>
</dbReference>
<keyword evidence="8 15" id="KW-0406">Ion transport</keyword>
<keyword evidence="2 15" id="KW-0813">Transport</keyword>
<comment type="subunit">
    <text evidence="13">F-type ATPases have 2 components, F(1) - the catalytic core - and F(0) - the membrane proton channel. F(1) has five subunits: alpha(3), beta(3), gamma(1), delta(1), epsilon(1). F(0) has four main subunits: a(1), b(2) and c(10-14). The alpha and beta chains form an alternating ring which encloses part of the gamma chain. F(1) is attached to F(0) by a central stalk formed by the gamma and epsilon chains, while a peripheral stalk is formed by the delta and b chains.</text>
</comment>
<evidence type="ECO:0000256" key="8">
    <source>
        <dbReference type="ARBA" id="ARBA00023065"/>
    </source>
</evidence>
<evidence type="ECO:0000256" key="11">
    <source>
        <dbReference type="ARBA" id="ARBA00025198"/>
    </source>
</evidence>
<keyword evidence="7 15" id="KW-1133">Transmembrane helix</keyword>
<protein>
    <recommendedName>
        <fullName evidence="15">ATP synthase subunit b</fullName>
    </recommendedName>
    <alternativeName>
        <fullName evidence="15">ATP synthase F(0) sector subunit b</fullName>
    </alternativeName>
    <alternativeName>
        <fullName evidence="15">ATPase subunit I</fullName>
    </alternativeName>
    <alternativeName>
        <fullName evidence="15">F-type ATPase subunit b</fullName>
        <shortName evidence="15">F-ATPase subunit b</shortName>
    </alternativeName>
</protein>
<evidence type="ECO:0000256" key="7">
    <source>
        <dbReference type="ARBA" id="ARBA00022989"/>
    </source>
</evidence>
<evidence type="ECO:0000256" key="4">
    <source>
        <dbReference type="ARBA" id="ARBA00022547"/>
    </source>
</evidence>
<proteinExistence type="inferred from homology"/>
<evidence type="ECO:0000256" key="9">
    <source>
        <dbReference type="ARBA" id="ARBA00023136"/>
    </source>
</evidence>
<dbReference type="CDD" id="cd06503">
    <property type="entry name" value="ATP-synt_Fo_b"/>
    <property type="match status" value="1"/>
</dbReference>
<name>A0A2W5F9U4_9SPHI</name>
<dbReference type="GO" id="GO:0012505">
    <property type="term" value="C:endomembrane system"/>
    <property type="evidence" value="ECO:0007669"/>
    <property type="project" value="UniProtKB-SubCell"/>
</dbReference>
<dbReference type="Proteomes" id="UP000249645">
    <property type="component" value="Unassembled WGS sequence"/>
</dbReference>
<keyword evidence="10 15" id="KW-0066">ATP synthesis</keyword>
<evidence type="ECO:0000256" key="2">
    <source>
        <dbReference type="ARBA" id="ARBA00022448"/>
    </source>
</evidence>
<dbReference type="InterPro" id="IPR002146">
    <property type="entry name" value="ATP_synth_b/b'su_bac/chlpt"/>
</dbReference>
<comment type="caution">
    <text evidence="18">The sequence shown here is derived from an EMBL/GenBank/DDBJ whole genome shotgun (WGS) entry which is preliminary data.</text>
</comment>
<dbReference type="AlphaFoldDB" id="A0A2W5F9U4"/>
<comment type="similarity">
    <text evidence="1 15 16">Belongs to the ATPase B chain family.</text>
</comment>
<gene>
    <name evidence="15 18" type="primary">atpF</name>
    <name evidence="18" type="ORF">DI598_05155</name>
</gene>
<dbReference type="GO" id="GO:0045259">
    <property type="term" value="C:proton-transporting ATP synthase complex"/>
    <property type="evidence" value="ECO:0007669"/>
    <property type="project" value="UniProtKB-KW"/>
</dbReference>
<comment type="function">
    <text evidence="12">Component of the F(0) channel, it forms part of the peripheral stalk, linking F(1) to F(0). The b'-subunit is a diverged and duplicated form of b found in plants and photosynthetic bacteria.</text>
</comment>
<evidence type="ECO:0000256" key="6">
    <source>
        <dbReference type="ARBA" id="ARBA00022781"/>
    </source>
</evidence>
<dbReference type="EMBL" id="QFOI01000060">
    <property type="protein sequence ID" value="PZP50617.1"/>
    <property type="molecule type" value="Genomic_DNA"/>
</dbReference>
<feature type="transmembrane region" description="Helical" evidence="15">
    <location>
        <begin position="6"/>
        <end position="25"/>
    </location>
</feature>
<dbReference type="GO" id="GO:0005886">
    <property type="term" value="C:plasma membrane"/>
    <property type="evidence" value="ECO:0007669"/>
    <property type="project" value="UniProtKB-SubCell"/>
</dbReference>
<keyword evidence="6 15" id="KW-0375">Hydrogen ion transport</keyword>
<dbReference type="InterPro" id="IPR005864">
    <property type="entry name" value="ATP_synth_F0_bsu_bac"/>
</dbReference>
<accession>A0A2W5F9U4</accession>
<comment type="subunit">
    <text evidence="15">F-type ATPases have 2 components, F(1) - the catalytic core - and F(0) - the membrane proton channel. F(1) has five subunits: alpha(3), beta(3), gamma(1), delta(1), epsilon(1). F(0) has three main subunits: a(1), b(2) and c(10-14). The alpha and beta chains form an alternating ring which encloses part of the gamma chain. F(1) is attached to F(0) by a central stalk formed by the gamma and epsilon chains, while a peripheral stalk is formed by the delta and b chains.</text>
</comment>
<keyword evidence="4 15" id="KW-0138">CF(0)</keyword>
<evidence type="ECO:0000256" key="3">
    <source>
        <dbReference type="ARBA" id="ARBA00022475"/>
    </source>
</evidence>
<reference evidence="18 19" key="1">
    <citation type="submission" date="2017-11" db="EMBL/GenBank/DDBJ databases">
        <title>Infants hospitalized years apart are colonized by the same room-sourced microbial strains.</title>
        <authorList>
            <person name="Brooks B."/>
            <person name="Olm M.R."/>
            <person name="Firek B.A."/>
            <person name="Baker R."/>
            <person name="Thomas B.C."/>
            <person name="Morowitz M.J."/>
            <person name="Banfield J.F."/>
        </authorList>
    </citation>
    <scope>NUCLEOTIDE SEQUENCE [LARGE SCALE GENOMIC DNA]</scope>
    <source>
        <strain evidence="18">S2_009_000_R2_76</strain>
    </source>
</reference>
<comment type="function">
    <text evidence="11 15">F(1)F(0) ATP synthase produces ATP from ADP in the presence of a proton or sodium gradient. F-type ATPases consist of two structural domains, F(1) containing the extramembraneous catalytic core and F(0) containing the membrane proton channel, linked together by a central stalk and a peripheral stalk. During catalysis, ATP synthesis in the catalytic domain of F(1) is coupled via a rotary mechanism of the central stalk subunits to proton translocation.</text>
</comment>
<dbReference type="InterPro" id="IPR050059">
    <property type="entry name" value="ATP_synthase_B_chain"/>
</dbReference>
<evidence type="ECO:0000313" key="18">
    <source>
        <dbReference type="EMBL" id="PZP50617.1"/>
    </source>
</evidence>
<evidence type="ECO:0000256" key="10">
    <source>
        <dbReference type="ARBA" id="ARBA00023310"/>
    </source>
</evidence>
<evidence type="ECO:0000256" key="5">
    <source>
        <dbReference type="ARBA" id="ARBA00022692"/>
    </source>
</evidence>
<evidence type="ECO:0000256" key="1">
    <source>
        <dbReference type="ARBA" id="ARBA00005513"/>
    </source>
</evidence>
<keyword evidence="5 15" id="KW-0812">Transmembrane</keyword>
<sequence>MELLNPGLGIVIYSFIAFVIVLIILRKAAWKPILKTLKERETGIADALAAAEKAKSELASLQSENEVLLAKAIDERANMLKESKEAADKIIADAKEEGVKVKNQLVSEAQTAITAQKNAALAEVKNQVGAIALEIAEKVLRHELSDKVQQEKFVTDLTSDIKLN</sequence>
<dbReference type="Pfam" id="PF00430">
    <property type="entry name" value="ATP-synt_B"/>
    <property type="match status" value="1"/>
</dbReference>
<feature type="coiled-coil region" evidence="17">
    <location>
        <begin position="44"/>
        <end position="97"/>
    </location>
</feature>
<keyword evidence="3 15" id="KW-1003">Cell membrane</keyword>
<dbReference type="NCBIfam" id="TIGR01144">
    <property type="entry name" value="ATP_synt_b"/>
    <property type="match status" value="1"/>
</dbReference>
<keyword evidence="17" id="KW-0175">Coiled coil</keyword>
<dbReference type="InterPro" id="IPR028987">
    <property type="entry name" value="ATP_synth_B-like_membr_sf"/>
</dbReference>
<dbReference type="HAMAP" id="MF_01398">
    <property type="entry name" value="ATP_synth_b_bprime"/>
    <property type="match status" value="1"/>
</dbReference>
<comment type="subcellular location">
    <subcellularLocation>
        <location evidence="15">Cell membrane</location>
        <topology evidence="15">Single-pass membrane protein</topology>
    </subcellularLocation>
    <subcellularLocation>
        <location evidence="14">Endomembrane system</location>
        <topology evidence="14">Single-pass membrane protein</topology>
    </subcellularLocation>
</comment>
<evidence type="ECO:0000256" key="15">
    <source>
        <dbReference type="HAMAP-Rule" id="MF_01398"/>
    </source>
</evidence>
<evidence type="ECO:0000256" key="17">
    <source>
        <dbReference type="SAM" id="Coils"/>
    </source>
</evidence>
<dbReference type="SUPFAM" id="SSF81573">
    <property type="entry name" value="F1F0 ATP synthase subunit B, membrane domain"/>
    <property type="match status" value="1"/>
</dbReference>
<keyword evidence="9 15" id="KW-0472">Membrane</keyword>
<evidence type="ECO:0000313" key="19">
    <source>
        <dbReference type="Proteomes" id="UP000249645"/>
    </source>
</evidence>
<evidence type="ECO:0000256" key="16">
    <source>
        <dbReference type="RuleBase" id="RU003848"/>
    </source>
</evidence>
<evidence type="ECO:0000256" key="12">
    <source>
        <dbReference type="ARBA" id="ARBA00025614"/>
    </source>
</evidence>
<dbReference type="GO" id="GO:0046961">
    <property type="term" value="F:proton-transporting ATPase activity, rotational mechanism"/>
    <property type="evidence" value="ECO:0007669"/>
    <property type="project" value="TreeGrafter"/>
</dbReference>
<evidence type="ECO:0000256" key="13">
    <source>
        <dbReference type="ARBA" id="ARBA00026054"/>
    </source>
</evidence>
<evidence type="ECO:0000256" key="14">
    <source>
        <dbReference type="ARBA" id="ARBA00037847"/>
    </source>
</evidence>
<dbReference type="PANTHER" id="PTHR33445:SF1">
    <property type="entry name" value="ATP SYNTHASE SUBUNIT B"/>
    <property type="match status" value="1"/>
</dbReference>
<dbReference type="GO" id="GO:0046933">
    <property type="term" value="F:proton-transporting ATP synthase activity, rotational mechanism"/>
    <property type="evidence" value="ECO:0007669"/>
    <property type="project" value="UniProtKB-UniRule"/>
</dbReference>